<sequence length="203" mass="22598">MAFIEAIPEEEAAGKIKDLYEASQENAGYIPNYLRLFSHRPEVYEAWDALLKSIRKHLRLRRYELVTLAAAKELDCTYCMLAHGSVFLNSGEVDEAQLIAIAQDYHNAQLAPDEVAIMDYVQKVIAHASAVTQADVDNLKQFGLSDEDILDITLAATARSFFSKTLDALSAEPDAKYMQLTPELREALIAGRPYVAEKPSTTT</sequence>
<dbReference type="InterPro" id="IPR010195">
    <property type="entry name" value="Uncharacterised_peroxidase-rel"/>
</dbReference>
<dbReference type="PANTHER" id="PTHR35446:SF2">
    <property type="entry name" value="CARBOXYMUCONOLACTONE DECARBOXYLASE-LIKE DOMAIN-CONTAINING PROTEIN"/>
    <property type="match status" value="1"/>
</dbReference>
<dbReference type="Gene3D" id="1.20.1290.10">
    <property type="entry name" value="AhpD-like"/>
    <property type="match status" value="1"/>
</dbReference>
<reference evidence="2 3" key="1">
    <citation type="submission" date="2020-02" db="EMBL/GenBank/DDBJ databases">
        <authorList>
            <person name="Zheng R.K."/>
            <person name="Sun C.M."/>
        </authorList>
    </citation>
    <scope>NUCLEOTIDE SEQUENCE [LARGE SCALE GENOMIC DNA]</scope>
    <source>
        <strain evidence="3">rifampicinis</strain>
    </source>
</reference>
<keyword evidence="2" id="KW-0575">Peroxidase</keyword>
<dbReference type="Proteomes" id="UP000594468">
    <property type="component" value="Chromosome"/>
</dbReference>
<dbReference type="RefSeq" id="WP_195171379.1">
    <property type="nucleotide sequence ID" value="NZ_CP062983.1"/>
</dbReference>
<dbReference type="Gene3D" id="1.20.5.810">
    <property type="entry name" value="AhpD-like"/>
    <property type="match status" value="1"/>
</dbReference>
<evidence type="ECO:0000313" key="2">
    <source>
        <dbReference type="EMBL" id="QPC83312.1"/>
    </source>
</evidence>
<accession>A0A7S8EAE8</accession>
<dbReference type="InterPro" id="IPR003779">
    <property type="entry name" value="CMD-like"/>
</dbReference>
<evidence type="ECO:0000313" key="3">
    <source>
        <dbReference type="Proteomes" id="UP000594468"/>
    </source>
</evidence>
<dbReference type="EMBL" id="CP062983">
    <property type="protein sequence ID" value="QPC83312.1"/>
    <property type="molecule type" value="Genomic_DNA"/>
</dbReference>
<dbReference type="NCBIfam" id="TIGR01926">
    <property type="entry name" value="peroxid_rel"/>
    <property type="match status" value="1"/>
</dbReference>
<dbReference type="PANTHER" id="PTHR35446">
    <property type="entry name" value="SI:CH211-175M2.5"/>
    <property type="match status" value="1"/>
</dbReference>
<keyword evidence="3" id="KW-1185">Reference proteome</keyword>
<name>A0A7S8EAE8_9CHLR</name>
<protein>
    <submittedName>
        <fullName evidence="2">Peroxidase-related enzyme</fullName>
    </submittedName>
</protein>
<dbReference type="SUPFAM" id="SSF69118">
    <property type="entry name" value="AhpD-like"/>
    <property type="match status" value="1"/>
</dbReference>
<dbReference type="KEGG" id="pmet:G4Y79_02740"/>
<gene>
    <name evidence="2" type="ORF">G4Y79_02740</name>
</gene>
<organism evidence="2 3">
    <name type="scientific">Phototrophicus methaneseepsis</name>
    <dbReference type="NCBI Taxonomy" id="2710758"/>
    <lineage>
        <taxon>Bacteria</taxon>
        <taxon>Bacillati</taxon>
        <taxon>Chloroflexota</taxon>
        <taxon>Candidatus Thermofontia</taxon>
        <taxon>Phototrophicales</taxon>
        <taxon>Phototrophicaceae</taxon>
        <taxon>Phototrophicus</taxon>
    </lineage>
</organism>
<feature type="domain" description="Carboxymuconolactone decarboxylase-like" evidence="1">
    <location>
        <begin position="41"/>
        <end position="101"/>
    </location>
</feature>
<dbReference type="InterPro" id="IPR029032">
    <property type="entry name" value="AhpD-like"/>
</dbReference>
<dbReference type="Pfam" id="PF02627">
    <property type="entry name" value="CMD"/>
    <property type="match status" value="1"/>
</dbReference>
<keyword evidence="2" id="KW-0560">Oxidoreductase</keyword>
<dbReference type="GO" id="GO:0051920">
    <property type="term" value="F:peroxiredoxin activity"/>
    <property type="evidence" value="ECO:0007669"/>
    <property type="project" value="InterPro"/>
</dbReference>
<proteinExistence type="predicted"/>
<evidence type="ECO:0000259" key="1">
    <source>
        <dbReference type="Pfam" id="PF02627"/>
    </source>
</evidence>
<dbReference type="AlphaFoldDB" id="A0A7S8EAE8"/>